<dbReference type="AlphaFoldDB" id="S5MI57"/>
<evidence type="ECO:0000313" key="9">
    <source>
        <dbReference type="EMBL" id="AGR41575.1"/>
    </source>
</evidence>
<dbReference type="PIRSF" id="PIRSF000722">
    <property type="entry name" value="Acetate_prop_kin"/>
    <property type="match status" value="1"/>
</dbReference>
<evidence type="ECO:0000256" key="4">
    <source>
        <dbReference type="ARBA" id="ARBA00022741"/>
    </source>
</evidence>
<dbReference type="EC" id="2.7.2.1" evidence="7"/>
<dbReference type="Gene3D" id="3.30.420.40">
    <property type="match status" value="2"/>
</dbReference>
<evidence type="ECO:0000256" key="8">
    <source>
        <dbReference type="RuleBase" id="RU003835"/>
    </source>
</evidence>
<evidence type="ECO:0000256" key="7">
    <source>
        <dbReference type="HAMAP-Rule" id="MF_00020"/>
    </source>
</evidence>
<feature type="site" description="Transition state stabilizer" evidence="7">
    <location>
        <position position="239"/>
    </location>
</feature>
<dbReference type="NCBIfam" id="TIGR00016">
    <property type="entry name" value="ackA"/>
    <property type="match status" value="1"/>
</dbReference>
<keyword evidence="10" id="KW-1185">Reference proteome</keyword>
<dbReference type="GO" id="GO:0000287">
    <property type="term" value="F:magnesium ion binding"/>
    <property type="evidence" value="ECO:0007669"/>
    <property type="project" value="UniProtKB-UniRule"/>
</dbReference>
<dbReference type="InterPro" id="IPR043129">
    <property type="entry name" value="ATPase_NBD"/>
</dbReference>
<evidence type="ECO:0000256" key="1">
    <source>
        <dbReference type="ARBA" id="ARBA00008748"/>
    </source>
</evidence>
<dbReference type="InterPro" id="IPR004372">
    <property type="entry name" value="Ac/propionate_kinase"/>
</dbReference>
<dbReference type="InterPro" id="IPR023865">
    <property type="entry name" value="Aliphatic_acid_kinase_CS"/>
</dbReference>
<keyword evidence="7" id="KW-0460">Magnesium</keyword>
<feature type="active site" description="Proton donor/acceptor" evidence="7">
    <location>
        <position position="146"/>
    </location>
</feature>
<keyword evidence="6 7" id="KW-0067">ATP-binding</keyword>
<keyword evidence="3 7" id="KW-0479">Metal-binding</keyword>
<gene>
    <name evidence="7 9" type="primary">ackA</name>
    <name evidence="9" type="ORF">STAIW_v1c09890</name>
</gene>
<dbReference type="PROSITE" id="PS01075">
    <property type="entry name" value="ACETATE_KINASE_1"/>
    <property type="match status" value="1"/>
</dbReference>
<feature type="site" description="Transition state stabilizer" evidence="7">
    <location>
        <position position="178"/>
    </location>
</feature>
<dbReference type="HAMAP" id="MF_00020">
    <property type="entry name" value="Acetate_kinase"/>
    <property type="match status" value="1"/>
</dbReference>
<feature type="binding site" evidence="7">
    <location>
        <begin position="206"/>
        <end position="210"/>
    </location>
    <ligand>
        <name>ATP</name>
        <dbReference type="ChEBI" id="CHEBI:30616"/>
    </ligand>
</feature>
<dbReference type="RefSeq" id="WP_020834714.1">
    <property type="nucleotide sequence ID" value="NC_021846.1"/>
</dbReference>
<feature type="binding site" evidence="7">
    <location>
        <position position="89"/>
    </location>
    <ligand>
        <name>substrate</name>
    </ligand>
</feature>
<dbReference type="GO" id="GO:0006083">
    <property type="term" value="P:acetate metabolic process"/>
    <property type="evidence" value="ECO:0007669"/>
    <property type="project" value="TreeGrafter"/>
</dbReference>
<dbReference type="GO" id="GO:0008776">
    <property type="term" value="F:acetate kinase activity"/>
    <property type="evidence" value="ECO:0007669"/>
    <property type="project" value="UniProtKB-UniRule"/>
</dbReference>
<evidence type="ECO:0000256" key="6">
    <source>
        <dbReference type="ARBA" id="ARBA00022840"/>
    </source>
</evidence>
<dbReference type="KEGG" id="stai:STAIW_v1c09890"/>
<protein>
    <recommendedName>
        <fullName evidence="7">Acetate kinase</fullName>
        <ecNumber evidence="7">2.7.2.1</ecNumber>
    </recommendedName>
    <alternativeName>
        <fullName evidence="7">Acetokinase</fullName>
    </alternativeName>
</protein>
<dbReference type="GO" id="GO:0006085">
    <property type="term" value="P:acetyl-CoA biosynthetic process"/>
    <property type="evidence" value="ECO:0007669"/>
    <property type="project" value="UniProtKB-UniRule"/>
</dbReference>
<comment type="function">
    <text evidence="7">Catalyzes the formation of acetyl phosphate from acetate and ATP. Can also catalyze the reverse reaction.</text>
</comment>
<dbReference type="Pfam" id="PF00871">
    <property type="entry name" value="Acetate_kinase"/>
    <property type="match status" value="1"/>
</dbReference>
<dbReference type="InterPro" id="IPR000890">
    <property type="entry name" value="Aliphatic_acid_kin_short-chain"/>
</dbReference>
<comment type="subcellular location">
    <subcellularLocation>
        <location evidence="7">Cytoplasm</location>
    </subcellularLocation>
</comment>
<dbReference type="UniPathway" id="UPA00340">
    <property type="reaction ID" value="UER00458"/>
</dbReference>
<dbReference type="PRINTS" id="PR00471">
    <property type="entry name" value="ACETATEKNASE"/>
</dbReference>
<name>S5MI57_9MOLU</name>
<dbReference type="eggNOG" id="COG0282">
    <property type="taxonomic scope" value="Bacteria"/>
</dbReference>
<dbReference type="PATRIC" id="fig|1276220.3.peg.1008"/>
<evidence type="ECO:0000313" key="10">
    <source>
        <dbReference type="Proteomes" id="UP000014984"/>
    </source>
</evidence>
<accession>S5MI57</accession>
<feature type="binding site" evidence="7">
    <location>
        <begin position="281"/>
        <end position="283"/>
    </location>
    <ligand>
        <name>ATP</name>
        <dbReference type="ChEBI" id="CHEBI:30616"/>
    </ligand>
</feature>
<evidence type="ECO:0000256" key="5">
    <source>
        <dbReference type="ARBA" id="ARBA00022777"/>
    </source>
</evidence>
<dbReference type="PANTHER" id="PTHR21060:SF15">
    <property type="entry name" value="ACETATE KINASE-RELATED"/>
    <property type="match status" value="1"/>
</dbReference>
<feature type="binding site" evidence="7">
    <location>
        <position position="13"/>
    </location>
    <ligand>
        <name>ATP</name>
        <dbReference type="ChEBI" id="CHEBI:30616"/>
    </ligand>
</feature>
<keyword evidence="2 7" id="KW-0808">Transferase</keyword>
<feature type="binding site" evidence="7">
    <location>
        <begin position="330"/>
        <end position="334"/>
    </location>
    <ligand>
        <name>ATP</name>
        <dbReference type="ChEBI" id="CHEBI:30616"/>
    </ligand>
</feature>
<dbReference type="OrthoDB" id="9802453at2"/>
<reference evidence="9 10" key="1">
    <citation type="journal article" date="2013" name="Genome Biol. Evol.">
        <title>Comparison of metabolic capacities and inference of gene content evolution in mosquito-associated Spiroplasma diminutum and S. taiwanense.</title>
        <authorList>
            <person name="Lo W.S."/>
            <person name="Ku C."/>
            <person name="Chen L.L."/>
            <person name="Chang T.H."/>
            <person name="Kuo C.H."/>
        </authorList>
    </citation>
    <scope>NUCLEOTIDE SEQUENCE [LARGE SCALE GENOMIC DNA]</scope>
    <source>
        <strain evidence="9">CT-1</strain>
    </source>
</reference>
<dbReference type="GO" id="GO:0005524">
    <property type="term" value="F:ATP binding"/>
    <property type="evidence" value="ECO:0007669"/>
    <property type="project" value="UniProtKB-KW"/>
</dbReference>
<organism evidence="9 10">
    <name type="scientific">Spiroplasma taiwanense CT-1</name>
    <dbReference type="NCBI Taxonomy" id="1276220"/>
    <lineage>
        <taxon>Bacteria</taxon>
        <taxon>Bacillati</taxon>
        <taxon>Mycoplasmatota</taxon>
        <taxon>Mollicutes</taxon>
        <taxon>Entomoplasmatales</taxon>
        <taxon>Spiroplasmataceae</taxon>
        <taxon>Spiroplasma</taxon>
    </lineage>
</organism>
<dbReference type="SUPFAM" id="SSF53067">
    <property type="entry name" value="Actin-like ATPase domain"/>
    <property type="match status" value="2"/>
</dbReference>
<dbReference type="Proteomes" id="UP000014984">
    <property type="component" value="Chromosome"/>
</dbReference>
<feature type="binding site" evidence="7">
    <location>
        <position position="6"/>
    </location>
    <ligand>
        <name>Mg(2+)</name>
        <dbReference type="ChEBI" id="CHEBI:18420"/>
    </ligand>
</feature>
<keyword evidence="7" id="KW-0963">Cytoplasm</keyword>
<dbReference type="HOGENOM" id="CLU_020352_0_1_14"/>
<dbReference type="EMBL" id="CP005074">
    <property type="protein sequence ID" value="AGR41575.1"/>
    <property type="molecule type" value="Genomic_DNA"/>
</dbReference>
<dbReference type="STRING" id="1276220.STAIW_v1c09890"/>
<comment type="pathway">
    <text evidence="7">Metabolic intermediate biosynthesis; acetyl-CoA biosynthesis; acetyl-CoA from acetate: step 1/2.</text>
</comment>
<sequence>MILVVNAGSSSIKFKLFSIEDKQNPISQVEGLAERISVDGKLTIELNGIKNTYEDKMENHLDAVKSILKRFTELKVISKPEDIKGIGFRIVHGGENIVNTVELTKDIKKTIEENIRLAPLHNPGALTSINAFEENLSDAKLVGCFDTSFHQTMPEISYMYPVPYNWFEDLKVRKYGFHGISYDYITVKAQEIFSKNKDNLNLIVCHLGNGASICGIKNGKSYNTTMGLTPLAGLMMGTRSGDIDPSILQYVGKELNKDIFEITDELNKQSGLHGISGVGSDMRDISEKANKGEKRAKLAMEMYSQIVADFIVKFTNQINEKIDAIVFTAGIGENSSIIRKMVVNKCNLLNLSIEDQKNNSKYDDYLEISSPLSKIPVYKIRTNEELMICKETIKFLK</sequence>
<keyword evidence="5 7" id="KW-0418">Kinase</keyword>
<comment type="cofactor">
    <cofactor evidence="7">
        <name>Mg(2+)</name>
        <dbReference type="ChEBI" id="CHEBI:18420"/>
    </cofactor>
    <cofactor evidence="7">
        <name>Mn(2+)</name>
        <dbReference type="ChEBI" id="CHEBI:29035"/>
    </cofactor>
    <text evidence="7">Mg(2+). Can also accept Mn(2+).</text>
</comment>
<dbReference type="PANTHER" id="PTHR21060">
    <property type="entry name" value="ACETATE KINASE"/>
    <property type="match status" value="1"/>
</dbReference>
<keyword evidence="4 7" id="KW-0547">Nucleotide-binding</keyword>
<feature type="binding site" evidence="7">
    <location>
        <position position="384"/>
    </location>
    <ligand>
        <name>Mg(2+)</name>
        <dbReference type="ChEBI" id="CHEBI:18420"/>
    </ligand>
</feature>
<comment type="subunit">
    <text evidence="7">Homodimer.</text>
</comment>
<comment type="similarity">
    <text evidence="1 7 8">Belongs to the acetokinase family.</text>
</comment>
<evidence type="ECO:0000256" key="3">
    <source>
        <dbReference type="ARBA" id="ARBA00022723"/>
    </source>
</evidence>
<dbReference type="GO" id="GO:0005737">
    <property type="term" value="C:cytoplasm"/>
    <property type="evidence" value="ECO:0007669"/>
    <property type="project" value="UniProtKB-SubCell"/>
</dbReference>
<comment type="catalytic activity">
    <reaction evidence="7">
        <text>acetate + ATP = acetyl phosphate + ADP</text>
        <dbReference type="Rhea" id="RHEA:11352"/>
        <dbReference type="ChEBI" id="CHEBI:22191"/>
        <dbReference type="ChEBI" id="CHEBI:30089"/>
        <dbReference type="ChEBI" id="CHEBI:30616"/>
        <dbReference type="ChEBI" id="CHEBI:456216"/>
        <dbReference type="EC" id="2.7.2.1"/>
    </reaction>
</comment>
<evidence type="ECO:0000256" key="2">
    <source>
        <dbReference type="ARBA" id="ARBA00022679"/>
    </source>
</evidence>
<proteinExistence type="inferred from homology"/>